<comment type="caution">
    <text evidence="1">The sequence shown here is derived from an EMBL/GenBank/DDBJ whole genome shotgun (WGS) entry which is preliminary data.</text>
</comment>
<keyword evidence="2" id="KW-1185">Reference proteome</keyword>
<evidence type="ECO:0000313" key="1">
    <source>
        <dbReference type="EMBL" id="TCC47886.1"/>
    </source>
</evidence>
<protein>
    <submittedName>
        <fullName evidence="1">Uncharacterized protein</fullName>
    </submittedName>
</protein>
<proteinExistence type="predicted"/>
<reference evidence="1 2" key="1">
    <citation type="submission" date="2019-02" db="EMBL/GenBank/DDBJ databases">
        <title>Kribbella capetownensis sp. nov. and Kribbella speibonae sp. nov., isolated from soil.</title>
        <authorList>
            <person name="Curtis S.M."/>
            <person name="Norton I."/>
            <person name="Everest G.J."/>
            <person name="Meyers P.R."/>
        </authorList>
    </citation>
    <scope>NUCLEOTIDE SEQUENCE [LARGE SCALE GENOMIC DNA]</scope>
    <source>
        <strain evidence="1 2">YM53</strain>
    </source>
</reference>
<gene>
    <name evidence="1" type="ORF">E0H75_24420</name>
</gene>
<dbReference type="AlphaFoldDB" id="A0A4R0JS28"/>
<name>A0A4R0JS28_9ACTN</name>
<dbReference type="OrthoDB" id="4965508at2"/>
<dbReference type="RefSeq" id="WP_131356880.1">
    <property type="nucleotide sequence ID" value="NZ_SJKD01000005.1"/>
</dbReference>
<dbReference type="EMBL" id="SJKD01000005">
    <property type="protein sequence ID" value="TCC47886.1"/>
    <property type="molecule type" value="Genomic_DNA"/>
</dbReference>
<organism evidence="1 2">
    <name type="scientific">Kribbella capetownensis</name>
    <dbReference type="NCBI Taxonomy" id="1572659"/>
    <lineage>
        <taxon>Bacteria</taxon>
        <taxon>Bacillati</taxon>
        <taxon>Actinomycetota</taxon>
        <taxon>Actinomycetes</taxon>
        <taxon>Propionibacteriales</taxon>
        <taxon>Kribbellaceae</taxon>
        <taxon>Kribbella</taxon>
    </lineage>
</organism>
<accession>A0A4R0JS28</accession>
<dbReference type="Proteomes" id="UP000293342">
    <property type="component" value="Unassembled WGS sequence"/>
</dbReference>
<sequence>MANRNSYDTAASGEVQTTIKNLSGQIEGLIAAHKKNVAAALGDASATDVTEKYRGVEARFDKAAASTLAIIKSLQDTMSANDATAAATLKKASAAVDGIG</sequence>
<evidence type="ECO:0000313" key="2">
    <source>
        <dbReference type="Proteomes" id="UP000293342"/>
    </source>
</evidence>